<evidence type="ECO:0000313" key="3">
    <source>
        <dbReference type="Proteomes" id="UP001465976"/>
    </source>
</evidence>
<dbReference type="EMBL" id="JBAHYK010000084">
    <property type="protein sequence ID" value="KAL0578802.1"/>
    <property type="molecule type" value="Genomic_DNA"/>
</dbReference>
<feature type="compositionally biased region" description="Pro residues" evidence="1">
    <location>
        <begin position="185"/>
        <end position="203"/>
    </location>
</feature>
<evidence type="ECO:0000313" key="2">
    <source>
        <dbReference type="EMBL" id="KAL0578802.1"/>
    </source>
</evidence>
<protein>
    <submittedName>
        <fullName evidence="2">Uncharacterized protein</fullName>
    </submittedName>
</protein>
<keyword evidence="3" id="KW-1185">Reference proteome</keyword>
<gene>
    <name evidence="2" type="ORF">V5O48_003214</name>
</gene>
<accession>A0ABR3FUB5</accession>
<reference evidence="2 3" key="1">
    <citation type="submission" date="2024-02" db="EMBL/GenBank/DDBJ databases">
        <title>A draft genome for the cacao thread blight pathogen Marasmius crinis-equi.</title>
        <authorList>
            <person name="Cohen S.P."/>
            <person name="Baruah I.K."/>
            <person name="Amoako-Attah I."/>
            <person name="Bukari Y."/>
            <person name="Meinhardt L.W."/>
            <person name="Bailey B.A."/>
        </authorList>
    </citation>
    <scope>NUCLEOTIDE SEQUENCE [LARGE SCALE GENOMIC DNA]</scope>
    <source>
        <strain evidence="2 3">GH-76</strain>
    </source>
</reference>
<name>A0ABR3FUB5_9AGAR</name>
<feature type="compositionally biased region" description="Basic and acidic residues" evidence="1">
    <location>
        <begin position="211"/>
        <end position="254"/>
    </location>
</feature>
<proteinExistence type="predicted"/>
<sequence>MPQVNKFSAWITVDGKSLQEYDVQVDETTNTVTCWIASEPGKSAGAITNIARRPQAGYESMAMVVAERRYRLKLHDRRAAGKVLPRLLRLVYLLLSPRLTHPLPILVLVQDDNSLLSLSDPAAPNVDIGTIKISIKNVRVLGTEFTRKSYRPPPPSKIFHEQTKKMVEHQTRPLATLQAQDIAPRPQPPPRRLPPSPPHPNPQPSTSGIHGRLELGSDREQTIHSDDDEAKQIEDLQRQLDTLRKRRNREDRGHGSPAKKVKREPIVGLTIDLTED</sequence>
<comment type="caution">
    <text evidence="2">The sequence shown here is derived from an EMBL/GenBank/DDBJ whole genome shotgun (WGS) entry which is preliminary data.</text>
</comment>
<organism evidence="2 3">
    <name type="scientific">Marasmius crinis-equi</name>
    <dbReference type="NCBI Taxonomy" id="585013"/>
    <lineage>
        <taxon>Eukaryota</taxon>
        <taxon>Fungi</taxon>
        <taxon>Dikarya</taxon>
        <taxon>Basidiomycota</taxon>
        <taxon>Agaricomycotina</taxon>
        <taxon>Agaricomycetes</taxon>
        <taxon>Agaricomycetidae</taxon>
        <taxon>Agaricales</taxon>
        <taxon>Marasmiineae</taxon>
        <taxon>Marasmiaceae</taxon>
        <taxon>Marasmius</taxon>
    </lineage>
</organism>
<feature type="region of interest" description="Disordered" evidence="1">
    <location>
        <begin position="177"/>
        <end position="276"/>
    </location>
</feature>
<evidence type="ECO:0000256" key="1">
    <source>
        <dbReference type="SAM" id="MobiDB-lite"/>
    </source>
</evidence>
<dbReference type="Proteomes" id="UP001465976">
    <property type="component" value="Unassembled WGS sequence"/>
</dbReference>